<dbReference type="Proteomes" id="UP001597463">
    <property type="component" value="Unassembled WGS sequence"/>
</dbReference>
<sequence>MKYLLVLLVVAVAIHIWRRNRRARMAARAQGDGRPGRTIAPPQDMVACATCGLHLPRADALASPAARGQYFCCAEHRDAFAPR</sequence>
<evidence type="ECO:0000313" key="1">
    <source>
        <dbReference type="EMBL" id="MFD2754591.1"/>
    </source>
</evidence>
<comment type="caution">
    <text evidence="1">The sequence shown here is derived from an EMBL/GenBank/DDBJ whole genome shotgun (WGS) entry which is preliminary data.</text>
</comment>
<keyword evidence="2" id="KW-1185">Reference proteome</keyword>
<proteinExistence type="predicted"/>
<protein>
    <submittedName>
        <fullName evidence="1">PP0621 family protein</fullName>
    </submittedName>
</protein>
<name>A0ABW5UM06_9BURK</name>
<gene>
    <name evidence="1" type="ORF">ACFSW6_10880</name>
</gene>
<reference evidence="2" key="1">
    <citation type="journal article" date="2019" name="Int. J. Syst. Evol. Microbiol.">
        <title>The Global Catalogue of Microorganisms (GCM) 10K type strain sequencing project: providing services to taxonomists for standard genome sequencing and annotation.</title>
        <authorList>
            <consortium name="The Broad Institute Genomics Platform"/>
            <consortium name="The Broad Institute Genome Sequencing Center for Infectious Disease"/>
            <person name="Wu L."/>
            <person name="Ma J."/>
        </authorList>
    </citation>
    <scope>NUCLEOTIDE SEQUENCE [LARGE SCALE GENOMIC DNA]</scope>
    <source>
        <strain evidence="2">TISTR 1906</strain>
    </source>
</reference>
<dbReference type="RefSeq" id="WP_066477205.1">
    <property type="nucleotide sequence ID" value="NZ_BCNT01000007.1"/>
</dbReference>
<dbReference type="InterPro" id="IPR049708">
    <property type="entry name" value="PP0621-like"/>
</dbReference>
<dbReference type="NCBIfam" id="NF041023">
    <property type="entry name" value="PP0621_fam"/>
    <property type="match status" value="1"/>
</dbReference>
<evidence type="ECO:0000313" key="2">
    <source>
        <dbReference type="Proteomes" id="UP001597463"/>
    </source>
</evidence>
<accession>A0ABW5UM06</accession>
<organism evidence="1 2">
    <name type="scientific">Comamonas terrae</name>
    <dbReference type="NCBI Taxonomy" id="673548"/>
    <lineage>
        <taxon>Bacteria</taxon>
        <taxon>Pseudomonadati</taxon>
        <taxon>Pseudomonadota</taxon>
        <taxon>Betaproteobacteria</taxon>
        <taxon>Burkholderiales</taxon>
        <taxon>Comamonadaceae</taxon>
        <taxon>Comamonas</taxon>
    </lineage>
</organism>
<dbReference type="EMBL" id="JBHUMV010000004">
    <property type="protein sequence ID" value="MFD2754591.1"/>
    <property type="molecule type" value="Genomic_DNA"/>
</dbReference>